<dbReference type="Pfam" id="PF01323">
    <property type="entry name" value="DSBA"/>
    <property type="match status" value="1"/>
</dbReference>
<dbReference type="InterPro" id="IPR036249">
    <property type="entry name" value="Thioredoxin-like_sf"/>
</dbReference>
<evidence type="ECO:0000313" key="4">
    <source>
        <dbReference type="EMBL" id="AEK63687.1"/>
    </source>
</evidence>
<feature type="active site" description="Nucleophile" evidence="2">
    <location>
        <position position="25"/>
    </location>
</feature>
<reference evidence="4 5" key="1">
    <citation type="journal article" date="2004" name="Environ. Microbiol.">
        <title>Phylogeny-function analysis of (meta)genomic libraries: screening for expression of ribosomal RNA genes by large-insert library fluorescent in situ hybridization (LIL-FISH).</title>
        <authorList>
            <person name="Leveau J.H."/>
            <person name="Gerards S."/>
            <person name="de Boer W."/>
            <person name="van Veen J.A."/>
        </authorList>
    </citation>
    <scope>NUCLEOTIDE SEQUENCE [LARGE SCALE GENOMIC DNA]</scope>
    <source>
        <strain evidence="4 5">Ter331</strain>
    </source>
</reference>
<dbReference type="SUPFAM" id="SSF52833">
    <property type="entry name" value="Thioredoxin-like"/>
    <property type="match status" value="1"/>
</dbReference>
<name>G0ADR4_COLFT</name>
<dbReference type="EMBL" id="CP002745">
    <property type="protein sequence ID" value="AEK63687.1"/>
    <property type="molecule type" value="Genomic_DNA"/>
</dbReference>
<dbReference type="CDD" id="cd03022">
    <property type="entry name" value="DsbA_HCCA_Iso"/>
    <property type="match status" value="1"/>
</dbReference>
<accession>G0ADR4</accession>
<keyword evidence="5" id="KW-1185">Reference proteome</keyword>
<protein>
    <recommendedName>
        <fullName evidence="1">2-hydroxychromene-2-carboxylate isomerase</fullName>
        <ecNumber evidence="1">5.99.1.4</ecNumber>
    </recommendedName>
</protein>
<dbReference type="GO" id="GO:0006749">
    <property type="term" value="P:glutathione metabolic process"/>
    <property type="evidence" value="ECO:0007669"/>
    <property type="project" value="TreeGrafter"/>
</dbReference>
<sequence>MSNRFKPVLGPAMSKLCEYYFAPHSPFAYLGHARLVALSKQYDVKVAIKPCDLSRVFNTSGGLPLAKRAPQRQAYRLEELRRWSEYLQVPLNLQPTFFPVQSDDAAKLIIASQLAHGTEAALALTGAIMRAVWAEQRNIADGATLSAIASELGHDGKTLLKSAETASVQSEFDRFTEEAISASIFGAPWYVVDGEAFWGQDRLDFVERAFAR</sequence>
<reference evidence="4 5" key="5">
    <citation type="journal article" date="2011" name="ISME J.">
        <title>Dual transcriptional profiling of a bacterial/fungal confrontation: Collimonas fungivorans versus Aspergillus niger.</title>
        <authorList>
            <person name="Mela F."/>
            <person name="Fritsche K."/>
            <person name="de Boer W."/>
            <person name="van Veen J.A."/>
            <person name="de Graaff L.H."/>
            <person name="van den Berg M."/>
            <person name="Leveau J.H."/>
        </authorList>
    </citation>
    <scope>NUCLEOTIDE SEQUENCE [LARGE SCALE GENOMIC DNA]</scope>
    <source>
        <strain evidence="4 5">Ter331</strain>
    </source>
</reference>
<feature type="domain" description="DSBA-like thioredoxin" evidence="3">
    <location>
        <begin position="20"/>
        <end position="210"/>
    </location>
</feature>
<dbReference type="GO" id="GO:0004364">
    <property type="term" value="F:glutathione transferase activity"/>
    <property type="evidence" value="ECO:0007669"/>
    <property type="project" value="TreeGrafter"/>
</dbReference>
<evidence type="ECO:0000256" key="2">
    <source>
        <dbReference type="PIRSR" id="PIRSR006386-1"/>
    </source>
</evidence>
<dbReference type="InterPro" id="IPR014440">
    <property type="entry name" value="HCCAis_GSTk"/>
</dbReference>
<dbReference type="InterPro" id="IPR001853">
    <property type="entry name" value="DSBA-like_thioredoxin_dom"/>
</dbReference>
<dbReference type="GO" id="GO:0004602">
    <property type="term" value="F:glutathione peroxidase activity"/>
    <property type="evidence" value="ECO:0007669"/>
    <property type="project" value="TreeGrafter"/>
</dbReference>
<dbReference type="GO" id="GO:0018845">
    <property type="term" value="F:2-hydroxychromene-2-carboxylate isomerase activity"/>
    <property type="evidence" value="ECO:0007669"/>
    <property type="project" value="UniProtKB-UniRule"/>
</dbReference>
<dbReference type="InterPro" id="IPR051924">
    <property type="entry name" value="GST_Kappa/NadH"/>
</dbReference>
<dbReference type="KEGG" id="cfu:CFU_3863"/>
<dbReference type="PIRSF" id="PIRSF006386">
    <property type="entry name" value="HCCAis_GSTk"/>
    <property type="match status" value="1"/>
</dbReference>
<reference evidence="4 5" key="4">
    <citation type="journal article" date="2010" name="Environ. Microbiol.">
        <title>The bacterial genus Collimonas: mycophagy, weathering and other adaptive solutions to life in oligotrophic soil environments.</title>
        <authorList>
            <person name="Leveau J.H."/>
            <person name="Uroz S."/>
            <person name="de Boer W."/>
        </authorList>
    </citation>
    <scope>NUCLEOTIDE SEQUENCE [LARGE SCALE GENOMIC DNA]</scope>
    <source>
        <strain evidence="4 5">Ter331</strain>
    </source>
</reference>
<dbReference type="PANTHER" id="PTHR42943:SF13">
    <property type="entry name" value="GLUTATHIONE S-TRANSFERASE KAPPA-RELATED"/>
    <property type="match status" value="1"/>
</dbReference>
<proteinExistence type="inferred from homology"/>
<reference evidence="4 5" key="2">
    <citation type="journal article" date="2006" name="J. Microbiol. Methods">
        <title>Genomic flank-sequencing of plasposon insertion sites for rapid identification of functional genes.</title>
        <authorList>
            <person name="Leveau J.H."/>
            <person name="Gerards S."/>
            <person name="Fritsche K."/>
            <person name="Zondag G."/>
            <person name="van Veen J.A."/>
        </authorList>
    </citation>
    <scope>NUCLEOTIDE SEQUENCE [LARGE SCALE GENOMIC DNA]</scope>
    <source>
        <strain evidence="4 5">Ter331</strain>
    </source>
</reference>
<dbReference type="Gene3D" id="3.40.30.10">
    <property type="entry name" value="Glutaredoxin"/>
    <property type="match status" value="1"/>
</dbReference>
<comment type="similarity">
    <text evidence="1">Belongs to the GST superfamily. NadH family.</text>
</comment>
<dbReference type="EC" id="5.99.1.4" evidence="1"/>
<dbReference type="HOGENOM" id="CLU_069253_1_3_4"/>
<dbReference type="PANTHER" id="PTHR42943">
    <property type="entry name" value="GLUTATHIONE S-TRANSFERASE KAPPA"/>
    <property type="match status" value="1"/>
</dbReference>
<evidence type="ECO:0000256" key="1">
    <source>
        <dbReference type="PIRNR" id="PIRNR006386"/>
    </source>
</evidence>
<dbReference type="GO" id="GO:1901170">
    <property type="term" value="P:naphthalene catabolic process"/>
    <property type="evidence" value="ECO:0007669"/>
    <property type="project" value="InterPro"/>
</dbReference>
<dbReference type="eggNOG" id="COG3917">
    <property type="taxonomic scope" value="Bacteria"/>
</dbReference>
<keyword evidence="1 4" id="KW-0413">Isomerase</keyword>
<dbReference type="STRING" id="1005048.CFU_3863"/>
<reference evidence="5" key="6">
    <citation type="submission" date="2011-05" db="EMBL/GenBank/DDBJ databases">
        <title>Complete sequence of Collimonas fungivorans Ter331.</title>
        <authorList>
            <person name="Leveau J.H."/>
        </authorList>
    </citation>
    <scope>NUCLEOTIDE SEQUENCE [LARGE SCALE GENOMIC DNA]</scope>
    <source>
        <strain evidence="5">Ter331</strain>
    </source>
</reference>
<reference evidence="4 5" key="3">
    <citation type="journal article" date="2008" name="FEMS Microbiol. Ecol.">
        <title>Identification and characterization of genes underlying chitinolysis in Collimonas fungivorans Ter331.</title>
        <authorList>
            <person name="Fritsche K."/>
            <person name="de Boer W."/>
            <person name="Gerards S."/>
            <person name="van den Berg M."/>
            <person name="van Veen J.A."/>
            <person name="Leveau J.H."/>
        </authorList>
    </citation>
    <scope>NUCLEOTIDE SEQUENCE [LARGE SCALE GENOMIC DNA]</scope>
    <source>
        <strain evidence="4 5">Ter331</strain>
    </source>
</reference>
<gene>
    <name evidence="4" type="primary">nahD</name>
    <name evidence="4" type="ordered locus">CFU_3863</name>
</gene>
<dbReference type="InterPro" id="IPR044087">
    <property type="entry name" value="NahD-like"/>
</dbReference>
<evidence type="ECO:0000259" key="3">
    <source>
        <dbReference type="Pfam" id="PF01323"/>
    </source>
</evidence>
<evidence type="ECO:0000313" key="5">
    <source>
        <dbReference type="Proteomes" id="UP000008392"/>
    </source>
</evidence>
<dbReference type="Proteomes" id="UP000008392">
    <property type="component" value="Chromosome"/>
</dbReference>
<organism evidence="4 5">
    <name type="scientific">Collimonas fungivorans (strain Ter331)</name>
    <dbReference type="NCBI Taxonomy" id="1005048"/>
    <lineage>
        <taxon>Bacteria</taxon>
        <taxon>Pseudomonadati</taxon>
        <taxon>Pseudomonadota</taxon>
        <taxon>Betaproteobacteria</taxon>
        <taxon>Burkholderiales</taxon>
        <taxon>Oxalobacteraceae</taxon>
        <taxon>Collimonas</taxon>
    </lineage>
</organism>
<comment type="catalytic activity">
    <reaction evidence="1">
        <text>2-hydroxychromene-2-carboxylate = (3E)-4-(2-hydroxyphenyl)-2-oxobut-3-enoate</text>
        <dbReference type="Rhea" id="RHEA:27401"/>
        <dbReference type="ChEBI" id="CHEBI:59350"/>
        <dbReference type="ChEBI" id="CHEBI:59353"/>
        <dbReference type="EC" id="5.99.1.4"/>
    </reaction>
</comment>
<dbReference type="AlphaFoldDB" id="G0ADR4"/>